<dbReference type="Pfam" id="PF07336">
    <property type="entry name" value="ABATE"/>
    <property type="match status" value="1"/>
</dbReference>
<dbReference type="PANTHER" id="PTHR35525">
    <property type="entry name" value="BLL6575 PROTEIN"/>
    <property type="match status" value="1"/>
</dbReference>
<dbReference type="InterPro" id="IPR010852">
    <property type="entry name" value="ABATE"/>
</dbReference>
<dbReference type="RefSeq" id="WP_208098852.1">
    <property type="nucleotide sequence ID" value="NZ_JAGDYM010000017.1"/>
</dbReference>
<dbReference type="InterPro" id="IPR021005">
    <property type="entry name" value="Znf_CGNR"/>
</dbReference>
<comment type="caution">
    <text evidence="3">The sequence shown here is derived from an EMBL/GenBank/DDBJ whole genome shotgun (WGS) entry which is preliminary data.</text>
</comment>
<keyword evidence="4" id="KW-1185">Reference proteome</keyword>
<reference evidence="3" key="1">
    <citation type="submission" date="2021-03" db="EMBL/GenBank/DDBJ databases">
        <title>Leucobacter chromiisoli sp. nov., isolated from chromium-containing soil of chemical plant.</title>
        <authorList>
            <person name="Xu Z."/>
        </authorList>
    </citation>
    <scope>NUCLEOTIDE SEQUENCE</scope>
    <source>
        <strain evidence="3">S27</strain>
    </source>
</reference>
<dbReference type="InterPro" id="IPR023286">
    <property type="entry name" value="ABATE_dom_sf"/>
</dbReference>
<feature type="region of interest" description="Disordered" evidence="1">
    <location>
        <begin position="1"/>
        <end position="29"/>
    </location>
</feature>
<sequence>MTTAANPQALDDTADTNARGLPEPNGAVPTAKDLKLQLRSGRLSLDFIATLGEWEGRRIERIVDSAQWLCWLGKARVVCPPAATEGDLREMQELREHAYRVIRAKVEETTPPLDSLAVINRFALTPPPPPQIDDDGRTLKRALMQRPDEVLSVIARDLIDLLSGPLQNRIRKCEEESCEFYFADNSRPGRRRWCTSCGAAAASARYRNRRNRELAKQQRDAARASS</sequence>
<evidence type="ECO:0000313" key="3">
    <source>
        <dbReference type="EMBL" id="MBO1903100.1"/>
    </source>
</evidence>
<gene>
    <name evidence="3" type="ORF">J4H92_14240</name>
</gene>
<evidence type="ECO:0000256" key="1">
    <source>
        <dbReference type="SAM" id="MobiDB-lite"/>
    </source>
</evidence>
<evidence type="ECO:0000259" key="2">
    <source>
        <dbReference type="Pfam" id="PF11706"/>
    </source>
</evidence>
<dbReference type="Pfam" id="PF11706">
    <property type="entry name" value="zf-CGNR"/>
    <property type="match status" value="1"/>
</dbReference>
<proteinExistence type="predicted"/>
<dbReference type="PANTHER" id="PTHR35525:SF3">
    <property type="entry name" value="BLL6575 PROTEIN"/>
    <property type="match status" value="1"/>
</dbReference>
<organism evidence="3 4">
    <name type="scientific">Leucobacter weissii</name>
    <dbReference type="NCBI Taxonomy" id="1983706"/>
    <lineage>
        <taxon>Bacteria</taxon>
        <taxon>Bacillati</taxon>
        <taxon>Actinomycetota</taxon>
        <taxon>Actinomycetes</taxon>
        <taxon>Micrococcales</taxon>
        <taxon>Microbacteriaceae</taxon>
        <taxon>Leucobacter</taxon>
    </lineage>
</organism>
<feature type="domain" description="Zinc finger CGNR" evidence="2">
    <location>
        <begin position="169"/>
        <end position="210"/>
    </location>
</feature>
<dbReference type="Proteomes" id="UP000664382">
    <property type="component" value="Unassembled WGS sequence"/>
</dbReference>
<dbReference type="EMBL" id="JAGDYM010000017">
    <property type="protein sequence ID" value="MBO1903100.1"/>
    <property type="molecule type" value="Genomic_DNA"/>
</dbReference>
<accession>A0A939SD58</accession>
<protein>
    <submittedName>
        <fullName evidence="3">ABATE domain-containing protein</fullName>
    </submittedName>
</protein>
<dbReference type="SUPFAM" id="SSF160904">
    <property type="entry name" value="Jann2411-like"/>
    <property type="match status" value="1"/>
</dbReference>
<dbReference type="AlphaFoldDB" id="A0A939SD58"/>
<name>A0A939SD58_9MICO</name>
<dbReference type="Gene3D" id="1.10.3300.10">
    <property type="entry name" value="Jann2411-like domain"/>
    <property type="match status" value="1"/>
</dbReference>
<evidence type="ECO:0000313" key="4">
    <source>
        <dbReference type="Proteomes" id="UP000664382"/>
    </source>
</evidence>